<dbReference type="EMBL" id="FNNO01000001">
    <property type="protein sequence ID" value="SDW17903.1"/>
    <property type="molecule type" value="Genomic_DNA"/>
</dbReference>
<evidence type="ECO:0000256" key="4">
    <source>
        <dbReference type="ARBA" id="ARBA00017099"/>
    </source>
</evidence>
<protein>
    <recommendedName>
        <fullName evidence="4 6">dTDP-4-dehydrorhamnose reductase</fullName>
        <ecNumber evidence="3 6">1.1.1.133</ecNumber>
    </recommendedName>
</protein>
<dbReference type="PANTHER" id="PTHR10491:SF4">
    <property type="entry name" value="METHIONINE ADENOSYLTRANSFERASE 2 SUBUNIT BETA"/>
    <property type="match status" value="1"/>
</dbReference>
<dbReference type="RefSeq" id="WP_092721575.1">
    <property type="nucleotide sequence ID" value="NZ_FNNO01000001.1"/>
</dbReference>
<sequence length="295" mass="32737">MPKPLIVVTGKNGQLGWELLQLSGRFAGAFDFLFAGREDMDMSEPETIPVFFENIKPDYVINCAAYTAVDKAETDQETAYTVNATAAGMIAKECHRYGCVYLGISTDYVFDGKGTAPYTTGTACDPVNYYGYTKYMGEQLALEHCEQSVIIRTSWVYSSHGHNFVKTMLRLMKERPEIKVVHDQIGSPTYAADLAEVLMQVIESMQHGHAHYGIYHYSNAGAISWYDFALAIKAAAGMQCEVLPIPTAAYPTPAKRPAYSVLDTTAIQADYGIVLKDWKQQLHTCLSHNTINLLN</sequence>
<keyword evidence="9" id="KW-1185">Reference proteome</keyword>
<evidence type="ECO:0000256" key="2">
    <source>
        <dbReference type="ARBA" id="ARBA00010944"/>
    </source>
</evidence>
<dbReference type="Pfam" id="PF04321">
    <property type="entry name" value="RmlD_sub_bind"/>
    <property type="match status" value="1"/>
</dbReference>
<organism evidence="8 9">
    <name type="scientific">Hydrobacter penzbergensis</name>
    <dbReference type="NCBI Taxonomy" id="1235997"/>
    <lineage>
        <taxon>Bacteria</taxon>
        <taxon>Pseudomonadati</taxon>
        <taxon>Bacteroidota</taxon>
        <taxon>Chitinophagia</taxon>
        <taxon>Chitinophagales</taxon>
        <taxon>Chitinophagaceae</taxon>
        <taxon>Hydrobacter</taxon>
    </lineage>
</organism>
<keyword evidence="6" id="KW-0521">NADP</keyword>
<comment type="catalytic activity">
    <reaction evidence="5">
        <text>dTDP-beta-L-rhamnose + NADP(+) = dTDP-4-dehydro-beta-L-rhamnose + NADPH + H(+)</text>
        <dbReference type="Rhea" id="RHEA:21796"/>
        <dbReference type="ChEBI" id="CHEBI:15378"/>
        <dbReference type="ChEBI" id="CHEBI:57510"/>
        <dbReference type="ChEBI" id="CHEBI:57783"/>
        <dbReference type="ChEBI" id="CHEBI:58349"/>
        <dbReference type="ChEBI" id="CHEBI:62830"/>
        <dbReference type="EC" id="1.1.1.133"/>
    </reaction>
</comment>
<dbReference type="Gene3D" id="3.40.50.720">
    <property type="entry name" value="NAD(P)-binding Rossmann-like Domain"/>
    <property type="match status" value="1"/>
</dbReference>
<evidence type="ECO:0000256" key="1">
    <source>
        <dbReference type="ARBA" id="ARBA00004781"/>
    </source>
</evidence>
<dbReference type="InterPro" id="IPR005913">
    <property type="entry name" value="dTDP_dehydrorham_reduct"/>
</dbReference>
<keyword evidence="6" id="KW-0560">Oxidoreductase</keyword>
<dbReference type="AlphaFoldDB" id="A0A8X8LCT9"/>
<comment type="pathway">
    <text evidence="1 6">Carbohydrate biosynthesis; dTDP-L-rhamnose biosynthesis.</text>
</comment>
<dbReference type="Proteomes" id="UP000198711">
    <property type="component" value="Unassembled WGS sequence"/>
</dbReference>
<comment type="similarity">
    <text evidence="2 6">Belongs to the dTDP-4-dehydrorhamnose reductase family.</text>
</comment>
<evidence type="ECO:0000313" key="8">
    <source>
        <dbReference type="EMBL" id="SDW17903.1"/>
    </source>
</evidence>
<name>A0A8X8LCT9_9BACT</name>
<dbReference type="SUPFAM" id="SSF51735">
    <property type="entry name" value="NAD(P)-binding Rossmann-fold domains"/>
    <property type="match status" value="1"/>
</dbReference>
<evidence type="ECO:0000256" key="5">
    <source>
        <dbReference type="ARBA" id="ARBA00048200"/>
    </source>
</evidence>
<reference evidence="8 9" key="1">
    <citation type="submission" date="2016-10" db="EMBL/GenBank/DDBJ databases">
        <authorList>
            <person name="Varghese N."/>
            <person name="Submissions S."/>
        </authorList>
    </citation>
    <scope>NUCLEOTIDE SEQUENCE [LARGE SCALE GENOMIC DNA]</scope>
    <source>
        <strain evidence="8 9">DSM 25353</strain>
    </source>
</reference>
<evidence type="ECO:0000256" key="3">
    <source>
        <dbReference type="ARBA" id="ARBA00012929"/>
    </source>
</evidence>
<feature type="domain" description="RmlD-like substrate binding" evidence="7">
    <location>
        <begin position="6"/>
        <end position="288"/>
    </location>
</feature>
<dbReference type="GO" id="GO:0005829">
    <property type="term" value="C:cytosol"/>
    <property type="evidence" value="ECO:0007669"/>
    <property type="project" value="TreeGrafter"/>
</dbReference>
<evidence type="ECO:0000313" key="9">
    <source>
        <dbReference type="Proteomes" id="UP000198711"/>
    </source>
</evidence>
<evidence type="ECO:0000256" key="6">
    <source>
        <dbReference type="RuleBase" id="RU364082"/>
    </source>
</evidence>
<dbReference type="GO" id="GO:0008831">
    <property type="term" value="F:dTDP-4-dehydrorhamnose reductase activity"/>
    <property type="evidence" value="ECO:0007669"/>
    <property type="project" value="UniProtKB-EC"/>
</dbReference>
<dbReference type="InterPro" id="IPR036291">
    <property type="entry name" value="NAD(P)-bd_dom_sf"/>
</dbReference>
<dbReference type="GO" id="GO:0019305">
    <property type="term" value="P:dTDP-rhamnose biosynthetic process"/>
    <property type="evidence" value="ECO:0007669"/>
    <property type="project" value="TreeGrafter"/>
</dbReference>
<dbReference type="EC" id="1.1.1.133" evidence="3 6"/>
<proteinExistence type="inferred from homology"/>
<accession>A0A8X8LCT9</accession>
<dbReference type="InterPro" id="IPR029903">
    <property type="entry name" value="RmlD-like-bd"/>
</dbReference>
<evidence type="ECO:0000259" key="7">
    <source>
        <dbReference type="Pfam" id="PF04321"/>
    </source>
</evidence>
<dbReference type="CDD" id="cd05254">
    <property type="entry name" value="dTDP_HR_like_SDR_e"/>
    <property type="match status" value="1"/>
</dbReference>
<dbReference type="PANTHER" id="PTHR10491">
    <property type="entry name" value="DTDP-4-DEHYDRORHAMNOSE REDUCTASE"/>
    <property type="match status" value="1"/>
</dbReference>
<comment type="function">
    <text evidence="6">Catalyzes the reduction of dTDP-6-deoxy-L-lyxo-4-hexulose to yield dTDP-L-rhamnose.</text>
</comment>
<gene>
    <name evidence="8" type="ORF">SAMN05444410_101434</name>
</gene>
<dbReference type="Gene3D" id="3.90.25.10">
    <property type="entry name" value="UDP-galactose 4-epimerase, domain 1"/>
    <property type="match status" value="1"/>
</dbReference>
<dbReference type="NCBIfam" id="TIGR01214">
    <property type="entry name" value="rmlD"/>
    <property type="match status" value="1"/>
</dbReference>
<comment type="caution">
    <text evidence="8">The sequence shown here is derived from an EMBL/GenBank/DDBJ whole genome shotgun (WGS) entry which is preliminary data.</text>
</comment>